<name>X1EQ38_9ZZZZ</name>
<dbReference type="AlphaFoldDB" id="X1EQ38"/>
<evidence type="ECO:0000313" key="1">
    <source>
        <dbReference type="EMBL" id="GAH10768.1"/>
    </source>
</evidence>
<reference evidence="1" key="1">
    <citation type="journal article" date="2014" name="Front. Microbiol.">
        <title>High frequency of phylogenetically diverse reductive dehalogenase-homologous genes in deep subseafloor sedimentary metagenomes.</title>
        <authorList>
            <person name="Kawai M."/>
            <person name="Futagami T."/>
            <person name="Toyoda A."/>
            <person name="Takaki Y."/>
            <person name="Nishi S."/>
            <person name="Hori S."/>
            <person name="Arai W."/>
            <person name="Tsubouchi T."/>
            <person name="Morono Y."/>
            <person name="Uchiyama I."/>
            <person name="Ito T."/>
            <person name="Fujiyama A."/>
            <person name="Inagaki F."/>
            <person name="Takami H."/>
        </authorList>
    </citation>
    <scope>NUCLEOTIDE SEQUENCE</scope>
    <source>
        <strain evidence="1">Expedition CK06-06</strain>
    </source>
</reference>
<comment type="caution">
    <text evidence="1">The sequence shown here is derived from an EMBL/GenBank/DDBJ whole genome shotgun (WGS) entry which is preliminary data.</text>
</comment>
<gene>
    <name evidence="1" type="ORF">S01H4_61426</name>
</gene>
<accession>X1EQ38</accession>
<protein>
    <submittedName>
        <fullName evidence="1">Uncharacterized protein</fullName>
    </submittedName>
</protein>
<organism evidence="1">
    <name type="scientific">marine sediment metagenome</name>
    <dbReference type="NCBI Taxonomy" id="412755"/>
    <lineage>
        <taxon>unclassified sequences</taxon>
        <taxon>metagenomes</taxon>
        <taxon>ecological metagenomes</taxon>
    </lineage>
</organism>
<dbReference type="EMBL" id="BART01036418">
    <property type="protein sequence ID" value="GAH10768.1"/>
    <property type="molecule type" value="Genomic_DNA"/>
</dbReference>
<feature type="non-terminal residue" evidence="1">
    <location>
        <position position="64"/>
    </location>
</feature>
<proteinExistence type="predicted"/>
<sequence>MSKPNSIRKTRSDKFLITLHPTGQYCKKIKGKLYYFGNDKKVALQKYLEQAAYLHTGRGAKPKS</sequence>